<organism evidence="1 2">
    <name type="scientific">Allacma fusca</name>
    <dbReference type="NCBI Taxonomy" id="39272"/>
    <lineage>
        <taxon>Eukaryota</taxon>
        <taxon>Metazoa</taxon>
        <taxon>Ecdysozoa</taxon>
        <taxon>Arthropoda</taxon>
        <taxon>Hexapoda</taxon>
        <taxon>Collembola</taxon>
        <taxon>Symphypleona</taxon>
        <taxon>Sminthuridae</taxon>
        <taxon>Allacma</taxon>
    </lineage>
</organism>
<feature type="non-terminal residue" evidence="1">
    <location>
        <position position="1"/>
    </location>
</feature>
<reference evidence="1" key="1">
    <citation type="submission" date="2021-06" db="EMBL/GenBank/DDBJ databases">
        <authorList>
            <person name="Hodson N. C."/>
            <person name="Mongue J. A."/>
            <person name="Jaron S. K."/>
        </authorList>
    </citation>
    <scope>NUCLEOTIDE SEQUENCE</scope>
</reference>
<proteinExistence type="predicted"/>
<gene>
    <name evidence="1" type="ORF">AFUS01_LOCUS24750</name>
</gene>
<dbReference type="Proteomes" id="UP000708208">
    <property type="component" value="Unassembled WGS sequence"/>
</dbReference>
<accession>A0A8J2L202</accession>
<comment type="caution">
    <text evidence="1">The sequence shown here is derived from an EMBL/GenBank/DDBJ whole genome shotgun (WGS) entry which is preliminary data.</text>
</comment>
<protein>
    <submittedName>
        <fullName evidence="1">Uncharacterized protein</fullName>
    </submittedName>
</protein>
<sequence>NQYLTEPKNGRDFKECRENVACSERTRGLDKEQNPRYGWLKITFRVTKLRINREE</sequence>
<name>A0A8J2L202_9HEXA</name>
<keyword evidence="2" id="KW-1185">Reference proteome</keyword>
<dbReference type="EMBL" id="CAJVCH010311884">
    <property type="protein sequence ID" value="CAG7786168.1"/>
    <property type="molecule type" value="Genomic_DNA"/>
</dbReference>
<dbReference type="AlphaFoldDB" id="A0A8J2L202"/>
<evidence type="ECO:0000313" key="2">
    <source>
        <dbReference type="Proteomes" id="UP000708208"/>
    </source>
</evidence>
<evidence type="ECO:0000313" key="1">
    <source>
        <dbReference type="EMBL" id="CAG7786168.1"/>
    </source>
</evidence>